<feature type="region of interest" description="Disordered" evidence="12">
    <location>
        <begin position="571"/>
        <end position="608"/>
    </location>
</feature>
<dbReference type="GO" id="GO:0005737">
    <property type="term" value="C:cytoplasm"/>
    <property type="evidence" value="ECO:0007669"/>
    <property type="project" value="UniProtKB-SubCell"/>
</dbReference>
<dbReference type="GO" id="GO:0007076">
    <property type="term" value="P:mitotic chromosome condensation"/>
    <property type="evidence" value="ECO:0007669"/>
    <property type="project" value="InterPro"/>
</dbReference>
<dbReference type="OrthoDB" id="362021at2759"/>
<protein>
    <recommendedName>
        <fullName evidence="4 11">Condensin complex subunit 2</fullName>
    </recommendedName>
</protein>
<feature type="compositionally biased region" description="Acidic residues" evidence="12">
    <location>
        <begin position="571"/>
        <end position="584"/>
    </location>
</feature>
<sequence>MADVSTPAPKRDRRRVSIVAHRRALGSPRSPMTPGAKFRGNNDKLEKLARRRSMAMQVAEKKMNTSPFKAPPPNNLRAGVPPKPNQTAQVASGMSASQLTDLYANCIKMCSENKINQKNSWELPLIDYITDVMSARPGELTNFQMASVTLDASVKIYSCRVDSIHSEAYKVLGGISRSDKKAGALTDNHDDDEDDDENGGKKKRKRRARAVNTLESNPASLNVKKFDLQFDVDPLFKQTSAAFDEGGARGLLLNHLTVDETGTLVFDSQGGDFKYDKQDPDIPDEAYESLFGEWKQEVEDFESLQICPSLADFVFMGWEPTVNGGGDDAETVAVTGQKQQQQRVPATPMKVNMNAEGGFNLNQSDDDGDDFYDAFADAFEDTMIAGGDDNNVTRIAAQSRAAKPALGLAPFSQAMTLALQDGTTSEYSYFNEAAMKNWAGPSHWKFQKKTEKKGDDKASQSKKKKKEKFFIDFDGEAPDWTACFATSRAATTLAKSTLSRKPEEFLLPVDVQYKLESLTKLFTNPAMRIVRKSDDASDDYSGGDAQWYDYNNPNDANNFCGFGDGAAFAEHEDDGADFGGDDGADNWSDTEQAQGPARGLEPGESGAHAGNISALLQRARPSQFSLIDEPTKAQKIHINYAKQAKRINVKQVKSSMWSKLTTAPEEHDDQENGESSHNVVESAYGQKFTDVTKQQSFAEIVSDVPKMVPQQMGEQLSVPIMFVCLLHLANEKHLKITGDTTDALSMDDLAIIQG</sequence>
<evidence type="ECO:0000256" key="11">
    <source>
        <dbReference type="PIRNR" id="PIRNR017126"/>
    </source>
</evidence>
<dbReference type="Proteomes" id="UP000007799">
    <property type="component" value="Unassembled WGS sequence"/>
</dbReference>
<evidence type="ECO:0000256" key="9">
    <source>
        <dbReference type="ARBA" id="ARBA00023067"/>
    </source>
</evidence>
<comment type="similarity">
    <text evidence="3 11">Belongs to the CND2 (condensin subunit 2) family.</text>
</comment>
<evidence type="ECO:0000313" key="14">
    <source>
        <dbReference type="Proteomes" id="UP000007799"/>
    </source>
</evidence>
<dbReference type="GO" id="GO:0003682">
    <property type="term" value="F:chromatin binding"/>
    <property type="evidence" value="ECO:0007669"/>
    <property type="project" value="TreeGrafter"/>
</dbReference>
<dbReference type="GeneID" id="16078799"/>
<feature type="region of interest" description="Disordered" evidence="12">
    <location>
        <begin position="180"/>
        <end position="210"/>
    </location>
</feature>
<evidence type="ECO:0000256" key="10">
    <source>
        <dbReference type="ARBA" id="ARBA00023306"/>
    </source>
</evidence>
<proteinExistence type="inferred from homology"/>
<feature type="compositionally biased region" description="Basic residues" evidence="12">
    <location>
        <begin position="11"/>
        <end position="24"/>
    </location>
</feature>
<keyword evidence="14" id="KW-1185">Reference proteome</keyword>
<name>F2TXB9_SALR5</name>
<dbReference type="OMA" id="FRKTCAD"/>
<reference evidence="13" key="1">
    <citation type="submission" date="2009-08" db="EMBL/GenBank/DDBJ databases">
        <title>Annotation of Salpingoeca rosetta.</title>
        <authorList>
            <consortium name="The Broad Institute Genome Sequencing Platform"/>
            <person name="Russ C."/>
            <person name="Cuomo C."/>
            <person name="Burger G."/>
            <person name="Gray M.W."/>
            <person name="Holland P.W.H."/>
            <person name="King N."/>
            <person name="Lang F.B.F."/>
            <person name="Roger A.J."/>
            <person name="Ruiz-Trillo I."/>
            <person name="Young S.K."/>
            <person name="Zeng Q."/>
            <person name="Gargeya S."/>
            <person name="Alvarado L."/>
            <person name="Berlin A."/>
            <person name="Chapman S.B."/>
            <person name="Chen Z."/>
            <person name="Freedman E."/>
            <person name="Gellesch M."/>
            <person name="Goldberg J."/>
            <person name="Griggs A."/>
            <person name="Gujja S."/>
            <person name="Heilman E."/>
            <person name="Heiman D."/>
            <person name="Howarth C."/>
            <person name="Mehta T."/>
            <person name="Neiman D."/>
            <person name="Pearson M."/>
            <person name="Roberts A."/>
            <person name="Saif S."/>
            <person name="Shea T."/>
            <person name="Shenoy N."/>
            <person name="Sisk P."/>
            <person name="Stolte C."/>
            <person name="Sykes S."/>
            <person name="White J."/>
            <person name="Yandava C."/>
            <person name="Haas B."/>
            <person name="Nusbaum C."/>
            <person name="Birren B."/>
        </authorList>
    </citation>
    <scope>NUCLEOTIDE SEQUENCE [LARGE SCALE GENOMIC DNA]</scope>
    <source>
        <strain evidence="13">ATCC 50818</strain>
    </source>
</reference>
<dbReference type="GO" id="GO:0051301">
    <property type="term" value="P:cell division"/>
    <property type="evidence" value="ECO:0007669"/>
    <property type="project" value="UniProtKB-KW"/>
</dbReference>
<dbReference type="PANTHER" id="PTHR13108">
    <property type="entry name" value="CONDENSIN COMPLEX SUBUNIT 2"/>
    <property type="match status" value="1"/>
</dbReference>
<dbReference type="Pfam" id="PF05786">
    <property type="entry name" value="Cnd2"/>
    <property type="match status" value="1"/>
</dbReference>
<accession>F2TXB9</accession>
<dbReference type="STRING" id="946362.F2TXB9"/>
<feature type="region of interest" description="Disordered" evidence="12">
    <location>
        <begin position="1"/>
        <end position="44"/>
    </location>
</feature>
<dbReference type="InterPro" id="IPR022816">
    <property type="entry name" value="Condensin_barren_su2"/>
</dbReference>
<keyword evidence="10 11" id="KW-0131">Cell cycle</keyword>
<dbReference type="AlphaFoldDB" id="F2TXB9"/>
<keyword evidence="5" id="KW-0158">Chromosome</keyword>
<dbReference type="GO" id="GO:0000796">
    <property type="term" value="C:condensin complex"/>
    <property type="evidence" value="ECO:0007669"/>
    <property type="project" value="InterPro"/>
</dbReference>
<comment type="subcellular location">
    <subcellularLocation>
        <location evidence="1">Chromosome</location>
    </subcellularLocation>
    <subcellularLocation>
        <location evidence="2">Cytoplasm</location>
    </subcellularLocation>
</comment>
<evidence type="ECO:0000256" key="7">
    <source>
        <dbReference type="ARBA" id="ARBA00022618"/>
    </source>
</evidence>
<evidence type="ECO:0000256" key="4">
    <source>
        <dbReference type="ARBA" id="ARBA00016065"/>
    </source>
</evidence>
<gene>
    <name evidence="13" type="ORF">PTSG_11637</name>
</gene>
<keyword evidence="9 11" id="KW-0226">DNA condensation</keyword>
<organism evidence="14">
    <name type="scientific">Salpingoeca rosetta (strain ATCC 50818 / BSB-021)</name>
    <dbReference type="NCBI Taxonomy" id="946362"/>
    <lineage>
        <taxon>Eukaryota</taxon>
        <taxon>Choanoflagellata</taxon>
        <taxon>Craspedida</taxon>
        <taxon>Salpingoecidae</taxon>
        <taxon>Salpingoeca</taxon>
    </lineage>
</organism>
<keyword evidence="8 11" id="KW-0498">Mitosis</keyword>
<evidence type="ECO:0000256" key="2">
    <source>
        <dbReference type="ARBA" id="ARBA00004496"/>
    </source>
</evidence>
<dbReference type="eggNOG" id="KOG2328">
    <property type="taxonomic scope" value="Eukaryota"/>
</dbReference>
<evidence type="ECO:0000256" key="6">
    <source>
        <dbReference type="ARBA" id="ARBA00022490"/>
    </source>
</evidence>
<evidence type="ECO:0000256" key="1">
    <source>
        <dbReference type="ARBA" id="ARBA00004286"/>
    </source>
</evidence>
<evidence type="ECO:0000256" key="5">
    <source>
        <dbReference type="ARBA" id="ARBA00022454"/>
    </source>
</evidence>
<dbReference type="RefSeq" id="XP_004998203.1">
    <property type="nucleotide sequence ID" value="XM_004998146.1"/>
</dbReference>
<keyword evidence="6" id="KW-0963">Cytoplasm</keyword>
<dbReference type="EMBL" id="GL832956">
    <property type="protein sequence ID" value="EGD76028.1"/>
    <property type="molecule type" value="Genomic_DNA"/>
</dbReference>
<comment type="function">
    <text evidence="11">Regulatory subunit of the condensin complex, a complex required for conversion of interphase chromatin into mitotic-like condense chromosomes.</text>
</comment>
<evidence type="ECO:0000313" key="13">
    <source>
        <dbReference type="EMBL" id="EGD76028.1"/>
    </source>
</evidence>
<keyword evidence="7 11" id="KW-0132">Cell division</keyword>
<dbReference type="KEGG" id="sre:PTSG_11637"/>
<evidence type="ECO:0000256" key="3">
    <source>
        <dbReference type="ARBA" id="ARBA00009471"/>
    </source>
</evidence>
<dbReference type="FunCoup" id="F2TXB9">
    <property type="interactions" value="1053"/>
</dbReference>
<evidence type="ECO:0000256" key="8">
    <source>
        <dbReference type="ARBA" id="ARBA00022776"/>
    </source>
</evidence>
<evidence type="ECO:0000256" key="12">
    <source>
        <dbReference type="SAM" id="MobiDB-lite"/>
    </source>
</evidence>
<dbReference type="PANTHER" id="PTHR13108:SF9">
    <property type="entry name" value="CONDENSIN COMPLEX SUBUNIT 2"/>
    <property type="match status" value="1"/>
</dbReference>
<dbReference type="InParanoid" id="F2TXB9"/>
<dbReference type="PIRSF" id="PIRSF017126">
    <property type="entry name" value="Condensin_H"/>
    <property type="match status" value="1"/>
</dbReference>